<organism evidence="2 3">
    <name type="scientific">Blastocystis sp. subtype 1 (strain ATCC 50177 / NandII)</name>
    <dbReference type="NCBI Taxonomy" id="478820"/>
    <lineage>
        <taxon>Eukaryota</taxon>
        <taxon>Sar</taxon>
        <taxon>Stramenopiles</taxon>
        <taxon>Bigyra</taxon>
        <taxon>Opalozoa</taxon>
        <taxon>Opalinata</taxon>
        <taxon>Blastocystidae</taxon>
        <taxon>Blastocystis</taxon>
    </lineage>
</organism>
<dbReference type="GO" id="GO:0006506">
    <property type="term" value="P:GPI anchor biosynthetic process"/>
    <property type="evidence" value="ECO:0007669"/>
    <property type="project" value="TreeGrafter"/>
</dbReference>
<dbReference type="EMBL" id="LXWW01000053">
    <property type="protein sequence ID" value="OAO16970.1"/>
    <property type="molecule type" value="Genomic_DNA"/>
</dbReference>
<accession>A0A196SIV5</accession>
<dbReference type="InterPro" id="IPR051916">
    <property type="entry name" value="GPI-anchor_lipid_remodeler"/>
</dbReference>
<dbReference type="InterPro" id="IPR036691">
    <property type="entry name" value="Endo/exonu/phosph_ase_sf"/>
</dbReference>
<feature type="compositionally biased region" description="Basic and acidic residues" evidence="1">
    <location>
        <begin position="305"/>
        <end position="319"/>
    </location>
</feature>
<evidence type="ECO:0000313" key="3">
    <source>
        <dbReference type="Proteomes" id="UP000078348"/>
    </source>
</evidence>
<feature type="region of interest" description="Disordered" evidence="1">
    <location>
        <begin position="384"/>
        <end position="414"/>
    </location>
</feature>
<proteinExistence type="predicted"/>
<comment type="caution">
    <text evidence="2">The sequence shown here is derived from an EMBL/GenBank/DDBJ whole genome shotgun (WGS) entry which is preliminary data.</text>
</comment>
<feature type="compositionally biased region" description="Polar residues" evidence="1">
    <location>
        <begin position="403"/>
        <end position="414"/>
    </location>
</feature>
<evidence type="ECO:0000313" key="2">
    <source>
        <dbReference type="EMBL" id="OAO16970.1"/>
    </source>
</evidence>
<dbReference type="Proteomes" id="UP000078348">
    <property type="component" value="Unassembled WGS sequence"/>
</dbReference>
<evidence type="ECO:0008006" key="4">
    <source>
        <dbReference type="Google" id="ProtNLM"/>
    </source>
</evidence>
<name>A0A196SIV5_BLAHN</name>
<dbReference type="SUPFAM" id="SSF56219">
    <property type="entry name" value="DNase I-like"/>
    <property type="match status" value="2"/>
</dbReference>
<protein>
    <recommendedName>
        <fullName evidence="4">Endonuclease/exonuclease/phosphatase domain-containing protein</fullName>
    </recommendedName>
</protein>
<dbReference type="Gene3D" id="3.60.10.10">
    <property type="entry name" value="Endonuclease/exonuclease/phosphatase"/>
    <property type="match status" value="2"/>
</dbReference>
<evidence type="ECO:0000256" key="1">
    <source>
        <dbReference type="SAM" id="MobiDB-lite"/>
    </source>
</evidence>
<dbReference type="GO" id="GO:0016020">
    <property type="term" value="C:membrane"/>
    <property type="evidence" value="ECO:0007669"/>
    <property type="project" value="GOC"/>
</dbReference>
<keyword evidence="3" id="KW-1185">Reference proteome</keyword>
<reference evidence="2 3" key="1">
    <citation type="submission" date="2016-05" db="EMBL/GenBank/DDBJ databases">
        <title>Nuclear genome of Blastocystis sp. subtype 1 NandII.</title>
        <authorList>
            <person name="Gentekaki E."/>
            <person name="Curtis B."/>
            <person name="Stairs C."/>
            <person name="Eme L."/>
            <person name="Herman E."/>
            <person name="Klimes V."/>
            <person name="Arias M.C."/>
            <person name="Elias M."/>
            <person name="Hilliou F."/>
            <person name="Klute M."/>
            <person name="Malik S.-B."/>
            <person name="Pightling A."/>
            <person name="Rachubinski R."/>
            <person name="Salas D."/>
            <person name="Schlacht A."/>
            <person name="Suga H."/>
            <person name="Archibald J."/>
            <person name="Ball S.G."/>
            <person name="Clark G."/>
            <person name="Dacks J."/>
            <person name="Van Der Giezen M."/>
            <person name="Tsaousis A."/>
            <person name="Roger A."/>
        </authorList>
    </citation>
    <scope>NUCLEOTIDE SEQUENCE [LARGE SCALE GENOMIC DNA]</scope>
    <source>
        <strain evidence="3">ATCC 50177 / NandII</strain>
    </source>
</reference>
<dbReference type="AlphaFoldDB" id="A0A196SIV5"/>
<dbReference type="PANTHER" id="PTHR14859:SF1">
    <property type="entry name" value="PGAP2-INTERACTING PROTEIN"/>
    <property type="match status" value="1"/>
</dbReference>
<dbReference type="PANTHER" id="PTHR14859">
    <property type="entry name" value="CALCOFLUOR WHITE HYPERSENSITIVE PROTEIN PRECURSOR"/>
    <property type="match status" value="1"/>
</dbReference>
<gene>
    <name evidence="2" type="ORF">AV274_1324</name>
</gene>
<sequence>MLVKKNLQPDVLTSTYTDLRVQVNTGCGLMHGVSVYLPNKNTAQVENVREELTKKIQNHIAEFPNTPLILMGDFNLHPKQMEKWVSTLGREMVLAKQATPCNTDPKDGTTLDYVVYRRIPGFRCESVVVDTQNEISDHRIIKTVGIRGIGMLVKKNLQPDVLTSTYTDLRVQVNTGCGLMHGVSVYLPNKNTAQVENVREELTKKIQNHIAEFPNTPLILMGDFNLHPKQMEKWVSTLGREMVLAKQATPCNTDPKDGTTLDYVVYRRIPGFRCESVVVDTQNEISDHRIIKTVVRIPVVKQIGGERESRSMDGVDPRRSVPATDASPTGEPAANGEGNTPDTNEGETHPAENPENPEEDDIWNSPIDWYEIQIVLEEIKNGKSAGLDGIPAQLANRDPETENGPSSIKTSLTK</sequence>
<feature type="region of interest" description="Disordered" evidence="1">
    <location>
        <begin position="305"/>
        <end position="365"/>
    </location>
</feature>